<evidence type="ECO:0000313" key="2">
    <source>
        <dbReference type="Proteomes" id="UP001446871"/>
    </source>
</evidence>
<accession>A0ABR1VP05</accession>
<name>A0ABR1VP05_9PEZI</name>
<protein>
    <submittedName>
        <fullName evidence="1">Uncharacterized protein</fullName>
    </submittedName>
</protein>
<dbReference type="Proteomes" id="UP001446871">
    <property type="component" value="Unassembled WGS sequence"/>
</dbReference>
<evidence type="ECO:0000313" key="1">
    <source>
        <dbReference type="EMBL" id="KAK8071568.1"/>
    </source>
</evidence>
<dbReference type="EMBL" id="JAQQWM010000003">
    <property type="protein sequence ID" value="KAK8071568.1"/>
    <property type="molecule type" value="Genomic_DNA"/>
</dbReference>
<comment type="caution">
    <text evidence="1">The sequence shown here is derived from an EMBL/GenBank/DDBJ whole genome shotgun (WGS) entry which is preliminary data.</text>
</comment>
<organism evidence="1 2">
    <name type="scientific">Apiospora saccharicola</name>
    <dbReference type="NCBI Taxonomy" id="335842"/>
    <lineage>
        <taxon>Eukaryota</taxon>
        <taxon>Fungi</taxon>
        <taxon>Dikarya</taxon>
        <taxon>Ascomycota</taxon>
        <taxon>Pezizomycotina</taxon>
        <taxon>Sordariomycetes</taxon>
        <taxon>Xylariomycetidae</taxon>
        <taxon>Amphisphaeriales</taxon>
        <taxon>Apiosporaceae</taxon>
        <taxon>Apiospora</taxon>
    </lineage>
</organism>
<gene>
    <name evidence="1" type="ORF">PG996_004916</name>
</gene>
<reference evidence="1 2" key="1">
    <citation type="submission" date="2023-01" db="EMBL/GenBank/DDBJ databases">
        <title>Analysis of 21 Apiospora genomes using comparative genomics revels a genus with tremendous synthesis potential of carbohydrate active enzymes and secondary metabolites.</title>
        <authorList>
            <person name="Sorensen T."/>
        </authorList>
    </citation>
    <scope>NUCLEOTIDE SEQUENCE [LARGE SCALE GENOMIC DNA]</scope>
    <source>
        <strain evidence="1 2">CBS 83171</strain>
    </source>
</reference>
<sequence length="96" mass="10901">MDGIDKAADSFARALMSVNEYRERMEAMRFRYVAKRIGDPGSYFLGHYSEYMSLEDQLYFVLAMTIRVFDRIEPAAAETHGNATSLLATLGRLRGP</sequence>
<proteinExistence type="predicted"/>
<keyword evidence="2" id="KW-1185">Reference proteome</keyword>